<dbReference type="PROSITE" id="PS50011">
    <property type="entry name" value="PROTEIN_KINASE_DOM"/>
    <property type="match status" value="1"/>
</dbReference>
<evidence type="ECO:0000256" key="1">
    <source>
        <dbReference type="SAM" id="MobiDB-lite"/>
    </source>
</evidence>
<name>A0AAN8J0A0_TRICO</name>
<evidence type="ECO:0000259" key="2">
    <source>
        <dbReference type="PROSITE" id="PS50011"/>
    </source>
</evidence>
<dbReference type="AlphaFoldDB" id="A0AAN8J0A0"/>
<evidence type="ECO:0000313" key="3">
    <source>
        <dbReference type="EMBL" id="KAK5971629.1"/>
    </source>
</evidence>
<dbReference type="InterPro" id="IPR050122">
    <property type="entry name" value="RTK"/>
</dbReference>
<proteinExistence type="predicted"/>
<dbReference type="EMBL" id="WIXE01017555">
    <property type="protein sequence ID" value="KAK5971629.1"/>
    <property type="molecule type" value="Genomic_DNA"/>
</dbReference>
<keyword evidence="3" id="KW-0808">Transferase</keyword>
<dbReference type="GO" id="GO:0007169">
    <property type="term" value="P:cell surface receptor protein tyrosine kinase signaling pathway"/>
    <property type="evidence" value="ECO:0007669"/>
    <property type="project" value="TreeGrafter"/>
</dbReference>
<dbReference type="GO" id="GO:0005524">
    <property type="term" value="F:ATP binding"/>
    <property type="evidence" value="ECO:0007669"/>
    <property type="project" value="InterPro"/>
</dbReference>
<dbReference type="InterPro" id="IPR011009">
    <property type="entry name" value="Kinase-like_dom_sf"/>
</dbReference>
<feature type="compositionally biased region" description="Basic residues" evidence="1">
    <location>
        <begin position="165"/>
        <end position="174"/>
    </location>
</feature>
<dbReference type="InterPro" id="IPR000719">
    <property type="entry name" value="Prot_kinase_dom"/>
</dbReference>
<dbReference type="InterPro" id="IPR001245">
    <property type="entry name" value="Ser-Thr/Tyr_kinase_cat_dom"/>
</dbReference>
<dbReference type="Proteomes" id="UP001331761">
    <property type="component" value="Unassembled WGS sequence"/>
</dbReference>
<dbReference type="GO" id="GO:0004714">
    <property type="term" value="F:transmembrane receptor protein tyrosine kinase activity"/>
    <property type="evidence" value="ECO:0007669"/>
    <property type="project" value="TreeGrafter"/>
</dbReference>
<dbReference type="InterPro" id="IPR020635">
    <property type="entry name" value="Tyr_kinase_cat_dom"/>
</dbReference>
<dbReference type="PANTHER" id="PTHR24416">
    <property type="entry name" value="TYROSINE-PROTEIN KINASE RECEPTOR"/>
    <property type="match status" value="1"/>
</dbReference>
<dbReference type="Pfam" id="PF07714">
    <property type="entry name" value="PK_Tyr_Ser-Thr"/>
    <property type="match status" value="1"/>
</dbReference>
<feature type="compositionally biased region" description="Acidic residues" evidence="1">
    <location>
        <begin position="144"/>
        <end position="156"/>
    </location>
</feature>
<keyword evidence="3" id="KW-0418">Kinase</keyword>
<evidence type="ECO:0000313" key="4">
    <source>
        <dbReference type="Proteomes" id="UP001331761"/>
    </source>
</evidence>
<keyword evidence="4" id="KW-1185">Reference proteome</keyword>
<feature type="region of interest" description="Disordered" evidence="1">
    <location>
        <begin position="144"/>
        <end position="174"/>
    </location>
</feature>
<dbReference type="SMART" id="SM00219">
    <property type="entry name" value="TyrKc"/>
    <property type="match status" value="1"/>
</dbReference>
<gene>
    <name evidence="3" type="ORF">GCK32_016498</name>
</gene>
<dbReference type="GO" id="GO:0005886">
    <property type="term" value="C:plasma membrane"/>
    <property type="evidence" value="ECO:0007669"/>
    <property type="project" value="TreeGrafter"/>
</dbReference>
<dbReference type="SUPFAM" id="SSF56112">
    <property type="entry name" value="Protein kinase-like (PK-like)"/>
    <property type="match status" value="1"/>
</dbReference>
<sequence>MDGVLADEPAPQIPLRWMAPESLHRPMKFSTKSDVWSFAVMLYEIFNQGEKPWKDVPAKKIATLIRRCHMPCFPEGTPKEISNLASRIWVLDPQQRPSMKDVNHSLLTILRIFGPPPPESFTVNKLEGVCRTNIACYYSVEDTAEDDSDGDADMTCDDSSSARKSSSRSKRALR</sequence>
<comment type="caution">
    <text evidence="3">The sequence shown here is derived from an EMBL/GenBank/DDBJ whole genome shotgun (WGS) entry which is preliminary data.</text>
</comment>
<dbReference type="PANTHER" id="PTHR24416:SF611">
    <property type="entry name" value="TYROSINE-PROTEIN KINASE TRANSMEMBRANE RECEPTOR ROR"/>
    <property type="match status" value="1"/>
</dbReference>
<dbReference type="Gene3D" id="1.10.510.10">
    <property type="entry name" value="Transferase(Phosphotransferase) domain 1"/>
    <property type="match status" value="1"/>
</dbReference>
<dbReference type="GO" id="GO:0043235">
    <property type="term" value="C:receptor complex"/>
    <property type="evidence" value="ECO:0007669"/>
    <property type="project" value="TreeGrafter"/>
</dbReference>
<accession>A0AAN8J0A0</accession>
<reference evidence="3 4" key="1">
    <citation type="submission" date="2019-10" db="EMBL/GenBank/DDBJ databases">
        <title>Assembly and Annotation for the nematode Trichostrongylus colubriformis.</title>
        <authorList>
            <person name="Martin J."/>
        </authorList>
    </citation>
    <scope>NUCLEOTIDE SEQUENCE [LARGE SCALE GENOMIC DNA]</scope>
    <source>
        <strain evidence="3">G859</strain>
        <tissue evidence="3">Whole worm</tissue>
    </source>
</reference>
<protein>
    <submittedName>
        <fullName evidence="3">Protein kinase domain-containing protein</fullName>
    </submittedName>
</protein>
<organism evidence="3 4">
    <name type="scientific">Trichostrongylus colubriformis</name>
    <name type="common">Black scour worm</name>
    <dbReference type="NCBI Taxonomy" id="6319"/>
    <lineage>
        <taxon>Eukaryota</taxon>
        <taxon>Metazoa</taxon>
        <taxon>Ecdysozoa</taxon>
        <taxon>Nematoda</taxon>
        <taxon>Chromadorea</taxon>
        <taxon>Rhabditida</taxon>
        <taxon>Rhabditina</taxon>
        <taxon>Rhabditomorpha</taxon>
        <taxon>Strongyloidea</taxon>
        <taxon>Trichostrongylidae</taxon>
        <taxon>Trichostrongylus</taxon>
    </lineage>
</organism>
<feature type="domain" description="Protein kinase" evidence="2">
    <location>
        <begin position="1"/>
        <end position="107"/>
    </location>
</feature>